<reference evidence="9" key="3">
    <citation type="submission" date="2025-09" db="UniProtKB">
        <authorList>
            <consortium name="Ensembl"/>
        </authorList>
    </citation>
    <scope>IDENTIFICATION</scope>
</reference>
<dbReference type="PANTHER" id="PTHR12226:SF2">
    <property type="entry name" value="MANNOSE-P-DOLICHOL UTILIZATION DEFECT 1 PROTEIN"/>
    <property type="match status" value="1"/>
</dbReference>
<organism evidence="9 10">
    <name type="scientific">Pygocentrus nattereri</name>
    <name type="common">Red-bellied piranha</name>
    <dbReference type="NCBI Taxonomy" id="42514"/>
    <lineage>
        <taxon>Eukaryota</taxon>
        <taxon>Metazoa</taxon>
        <taxon>Chordata</taxon>
        <taxon>Craniata</taxon>
        <taxon>Vertebrata</taxon>
        <taxon>Euteleostomi</taxon>
        <taxon>Actinopterygii</taxon>
        <taxon>Neopterygii</taxon>
        <taxon>Teleostei</taxon>
        <taxon>Ostariophysi</taxon>
        <taxon>Characiformes</taxon>
        <taxon>Characoidei</taxon>
        <taxon>Pygocentrus</taxon>
    </lineage>
</organism>
<evidence type="ECO:0000256" key="4">
    <source>
        <dbReference type="ARBA" id="ARBA00022737"/>
    </source>
</evidence>
<protein>
    <submittedName>
        <fullName evidence="9">Mannose-P-dolichol utilization defect 1a</fullName>
    </submittedName>
</protein>
<evidence type="ECO:0000256" key="1">
    <source>
        <dbReference type="ARBA" id="ARBA00004141"/>
    </source>
</evidence>
<evidence type="ECO:0000313" key="10">
    <source>
        <dbReference type="Proteomes" id="UP001501920"/>
    </source>
</evidence>
<evidence type="ECO:0000313" key="9">
    <source>
        <dbReference type="Ensembl" id="ENSPNAP00000071293.1"/>
    </source>
</evidence>
<dbReference type="GeneTree" id="ENSGT00940000153916"/>
<keyword evidence="2" id="KW-0813">Transport</keyword>
<sequence length="244" mass="27181">MAESGEEQASALKSFLLTYLMPEKCYERFFLRLDFAHAPLPQIWRIFRAGSSDGLSLVSALLDLLVVSAHVAFCVHHNFPIGAWGESVWVLVQLALLVFLIQHYREDSIKGAVSLAAYSAFMYLLTSPLTPRAVVKAMYEWKVLIVIASRLVQVGCNQSAGSTGQISALSVFLLCMGSIGLTHTSIQDSGHSLHSQACVLSSCCSALLLLQVLLFRNHQLDGERQRDGGRERRRDREREKKKEE</sequence>
<keyword evidence="3" id="KW-0812">Transmembrane</keyword>
<keyword evidence="4" id="KW-0677">Repeat</keyword>
<keyword evidence="6" id="KW-0472">Membrane</keyword>
<dbReference type="GO" id="GO:0009312">
    <property type="term" value="P:oligosaccharide biosynthetic process"/>
    <property type="evidence" value="ECO:0007669"/>
    <property type="project" value="TreeGrafter"/>
</dbReference>
<keyword evidence="5" id="KW-1133">Transmembrane helix</keyword>
<reference evidence="9 10" key="1">
    <citation type="submission" date="2020-10" db="EMBL/GenBank/DDBJ databases">
        <title>Pygocentrus nattereri (red-bellied piranha) genome, fPygNat1, primary haplotype.</title>
        <authorList>
            <person name="Myers G."/>
            <person name="Meyer A."/>
            <person name="Karagic N."/>
            <person name="Pippel M."/>
            <person name="Winkler S."/>
            <person name="Tracey A."/>
            <person name="Wood J."/>
            <person name="Formenti G."/>
            <person name="Howe K."/>
            <person name="Fedrigo O."/>
            <person name="Jarvis E.D."/>
        </authorList>
    </citation>
    <scope>NUCLEOTIDE SEQUENCE [LARGE SCALE GENOMIC DNA]</scope>
</reference>
<evidence type="ECO:0000256" key="2">
    <source>
        <dbReference type="ARBA" id="ARBA00022448"/>
    </source>
</evidence>
<dbReference type="Pfam" id="PF04193">
    <property type="entry name" value="PQ-loop"/>
    <property type="match status" value="1"/>
</dbReference>
<comment type="subcellular location">
    <subcellularLocation>
        <location evidence="1">Membrane</location>
        <topology evidence="1">Multi-pass membrane protein</topology>
    </subcellularLocation>
</comment>
<dbReference type="InterPro" id="IPR006603">
    <property type="entry name" value="PQ-loop_rpt"/>
</dbReference>
<feature type="region of interest" description="Disordered" evidence="8">
    <location>
        <begin position="224"/>
        <end position="244"/>
    </location>
</feature>
<evidence type="ECO:0000256" key="8">
    <source>
        <dbReference type="SAM" id="MobiDB-lite"/>
    </source>
</evidence>
<comment type="similarity">
    <text evidence="7">Belongs to the MPDU1 (TC 2.A.43.3) family.</text>
</comment>
<dbReference type="PANTHER" id="PTHR12226">
    <property type="entry name" value="MANNOSE-P-DOLICHOL UTILIZATION DEFECT 1 LEC35 -RELATED"/>
    <property type="match status" value="1"/>
</dbReference>
<evidence type="ECO:0000256" key="6">
    <source>
        <dbReference type="ARBA" id="ARBA00023136"/>
    </source>
</evidence>
<name>A0AAR2L3W8_PYGNA</name>
<dbReference type="SMART" id="SM00679">
    <property type="entry name" value="CTNS"/>
    <property type="match status" value="2"/>
</dbReference>
<dbReference type="AlphaFoldDB" id="A0AAR2L3W8"/>
<evidence type="ECO:0000256" key="5">
    <source>
        <dbReference type="ARBA" id="ARBA00022989"/>
    </source>
</evidence>
<dbReference type="Ensembl" id="ENSPNAT00000045767.1">
    <property type="protein sequence ID" value="ENSPNAP00000071293.1"/>
    <property type="gene ID" value="ENSPNAG00000033804.1"/>
</dbReference>
<dbReference type="Proteomes" id="UP001501920">
    <property type="component" value="Chromosome 23"/>
</dbReference>
<evidence type="ECO:0000256" key="3">
    <source>
        <dbReference type="ARBA" id="ARBA00022692"/>
    </source>
</evidence>
<dbReference type="Gene3D" id="1.20.1280.290">
    <property type="match status" value="1"/>
</dbReference>
<evidence type="ECO:0000256" key="7">
    <source>
        <dbReference type="ARBA" id="ARBA00038475"/>
    </source>
</evidence>
<reference evidence="9" key="2">
    <citation type="submission" date="2025-08" db="UniProtKB">
        <authorList>
            <consortium name="Ensembl"/>
        </authorList>
    </citation>
    <scope>IDENTIFICATION</scope>
</reference>
<keyword evidence="10" id="KW-1185">Reference proteome</keyword>
<proteinExistence type="inferred from homology"/>
<accession>A0AAR2L3W8</accession>
<dbReference type="InterPro" id="IPR016817">
    <property type="entry name" value="MannP-dilichol_defect-1"/>
</dbReference>
<dbReference type="GO" id="GO:0016020">
    <property type="term" value="C:membrane"/>
    <property type="evidence" value="ECO:0007669"/>
    <property type="project" value="UniProtKB-SubCell"/>
</dbReference>